<accession>A0A0R1XHR1</accession>
<dbReference type="eggNOG" id="ENOG5031CRM">
    <property type="taxonomic scope" value="Bacteria"/>
</dbReference>
<evidence type="ECO:0000313" key="3">
    <source>
        <dbReference type="Proteomes" id="UP000050949"/>
    </source>
</evidence>
<feature type="region of interest" description="Disordered" evidence="1">
    <location>
        <begin position="67"/>
        <end position="114"/>
    </location>
</feature>
<comment type="caution">
    <text evidence="2">The sequence shown here is derived from an EMBL/GenBank/DDBJ whole genome shotgun (WGS) entry which is preliminary data.</text>
</comment>
<reference evidence="2 3" key="1">
    <citation type="journal article" date="2015" name="Genome Announc.">
        <title>Expanding the biotechnology potential of lactobacilli through comparative genomics of 213 strains and associated genera.</title>
        <authorList>
            <person name="Sun Z."/>
            <person name="Harris H.M."/>
            <person name="McCann A."/>
            <person name="Guo C."/>
            <person name="Argimon S."/>
            <person name="Zhang W."/>
            <person name="Yang X."/>
            <person name="Jeffery I.B."/>
            <person name="Cooney J.C."/>
            <person name="Kagawa T.F."/>
            <person name="Liu W."/>
            <person name="Song Y."/>
            <person name="Salvetti E."/>
            <person name="Wrobel A."/>
            <person name="Rasinkangas P."/>
            <person name="Parkhill J."/>
            <person name="Rea M.C."/>
            <person name="O'Sullivan O."/>
            <person name="Ritari J."/>
            <person name="Douillard F.P."/>
            <person name="Paul Ross R."/>
            <person name="Yang R."/>
            <person name="Briner A.E."/>
            <person name="Felis G.E."/>
            <person name="de Vos W.M."/>
            <person name="Barrangou R."/>
            <person name="Klaenhammer T.R."/>
            <person name="Caufield P.W."/>
            <person name="Cui Y."/>
            <person name="Zhang H."/>
            <person name="O'Toole P.W."/>
        </authorList>
    </citation>
    <scope>NUCLEOTIDE SEQUENCE [LARGE SCALE GENOMIC DNA]</scope>
    <source>
        <strain evidence="2 3">DSM 16991</strain>
    </source>
</reference>
<proteinExistence type="predicted"/>
<organism evidence="2 3">
    <name type="scientific">Schleiferilactobacillus harbinensis DSM 16991</name>
    <dbReference type="NCBI Taxonomy" id="1122147"/>
    <lineage>
        <taxon>Bacteria</taxon>
        <taxon>Bacillati</taxon>
        <taxon>Bacillota</taxon>
        <taxon>Bacilli</taxon>
        <taxon>Lactobacillales</taxon>
        <taxon>Lactobacillaceae</taxon>
        <taxon>Schleiferilactobacillus</taxon>
    </lineage>
</organism>
<sequence length="114" mass="12416">MSNEKAGETMAIKDEPNGVLYTYLYPRSFSGVVQANAARAELQRRALNGDAQADFFLRARTPATFLSGDDGTAAEAAPVPAEKAAAKGKKKDKAKDKDKKKKGKKDKKKKKKDK</sequence>
<dbReference type="PATRIC" id="fig|1122147.4.peg.461"/>
<name>A0A0R1XHR1_9LACO</name>
<protein>
    <submittedName>
        <fullName evidence="2">Uncharacterized protein</fullName>
    </submittedName>
</protein>
<gene>
    <name evidence="2" type="ORF">FC91_GL000443</name>
</gene>
<dbReference type="Proteomes" id="UP000050949">
    <property type="component" value="Unassembled WGS sequence"/>
</dbReference>
<dbReference type="EMBL" id="AZFW01000011">
    <property type="protein sequence ID" value="KRM29738.1"/>
    <property type="molecule type" value="Genomic_DNA"/>
</dbReference>
<dbReference type="AlphaFoldDB" id="A0A0R1XHR1"/>
<feature type="compositionally biased region" description="Basic residues" evidence="1">
    <location>
        <begin position="86"/>
        <end position="114"/>
    </location>
</feature>
<evidence type="ECO:0000256" key="1">
    <source>
        <dbReference type="SAM" id="MobiDB-lite"/>
    </source>
</evidence>
<evidence type="ECO:0000313" key="2">
    <source>
        <dbReference type="EMBL" id="KRM29738.1"/>
    </source>
</evidence>